<accession>A0A7C9DW84</accession>
<reference evidence="1" key="1">
    <citation type="journal article" date="2013" name="J. Plant Res.">
        <title>Effect of fungi and light on seed germination of three Opuntia species from semiarid lands of central Mexico.</title>
        <authorList>
            <person name="Delgado-Sanchez P."/>
            <person name="Jimenez-Bremont J.F."/>
            <person name="Guerrero-Gonzalez Mde L."/>
            <person name="Flores J."/>
        </authorList>
    </citation>
    <scope>NUCLEOTIDE SEQUENCE</scope>
    <source>
        <tissue evidence="1">Cladode</tissue>
    </source>
</reference>
<proteinExistence type="predicted"/>
<reference evidence="1" key="2">
    <citation type="submission" date="2020-07" db="EMBL/GenBank/DDBJ databases">
        <authorList>
            <person name="Vera ALvarez R."/>
            <person name="Arias-Moreno D.M."/>
            <person name="Jimenez-Jacinto V."/>
            <person name="Jimenez-Bremont J.F."/>
            <person name="Swaminathan K."/>
            <person name="Moose S.P."/>
            <person name="Guerrero-Gonzalez M.L."/>
            <person name="Marino-Ramirez L."/>
            <person name="Landsman D."/>
            <person name="Rodriguez-Kessler M."/>
            <person name="Delgado-Sanchez P."/>
        </authorList>
    </citation>
    <scope>NUCLEOTIDE SEQUENCE</scope>
    <source>
        <tissue evidence="1">Cladode</tissue>
    </source>
</reference>
<sequence length="107" mass="11353">MASLSLFSDAFGLRASTGLAATGTKLPELTCVTVASSRMEGSWSSTFSFSFSLGGFSSVLRQAESSVMVFSSSHWFPTFLHLAAPCCTIFKISGSFHGPLSDFIQPP</sequence>
<evidence type="ECO:0000313" key="1">
    <source>
        <dbReference type="EMBL" id="MBA4648124.1"/>
    </source>
</evidence>
<dbReference type="AlphaFoldDB" id="A0A7C9DW84"/>
<dbReference type="EMBL" id="GISG01154318">
    <property type="protein sequence ID" value="MBA4648123.1"/>
    <property type="molecule type" value="Transcribed_RNA"/>
</dbReference>
<name>A0A7C9DW84_OPUST</name>
<protein>
    <submittedName>
        <fullName evidence="1">Uncharacterized protein</fullName>
    </submittedName>
</protein>
<dbReference type="EMBL" id="GISG01154319">
    <property type="protein sequence ID" value="MBA4648124.1"/>
    <property type="molecule type" value="Transcribed_RNA"/>
</dbReference>
<organism evidence="1">
    <name type="scientific">Opuntia streptacantha</name>
    <name type="common">Prickly pear cactus</name>
    <name type="synonym">Opuntia cardona</name>
    <dbReference type="NCBI Taxonomy" id="393608"/>
    <lineage>
        <taxon>Eukaryota</taxon>
        <taxon>Viridiplantae</taxon>
        <taxon>Streptophyta</taxon>
        <taxon>Embryophyta</taxon>
        <taxon>Tracheophyta</taxon>
        <taxon>Spermatophyta</taxon>
        <taxon>Magnoliopsida</taxon>
        <taxon>eudicotyledons</taxon>
        <taxon>Gunneridae</taxon>
        <taxon>Pentapetalae</taxon>
        <taxon>Caryophyllales</taxon>
        <taxon>Cactineae</taxon>
        <taxon>Cactaceae</taxon>
        <taxon>Opuntioideae</taxon>
        <taxon>Opuntia</taxon>
    </lineage>
</organism>